<dbReference type="InterPro" id="IPR056845">
    <property type="entry name" value="LRR_Zer-1"/>
</dbReference>
<dbReference type="PANTHER" id="PTHR12904:SF28">
    <property type="entry name" value="ATP SYNTHASE SUBUNIT ALPHA-RELATED"/>
    <property type="match status" value="1"/>
</dbReference>
<keyword evidence="3" id="KW-1185">Reference proteome</keyword>
<dbReference type="PANTHER" id="PTHR12904">
    <property type="match status" value="1"/>
</dbReference>
<name>A0AAE9J5T9_CAEBR</name>
<evidence type="ECO:0000313" key="3">
    <source>
        <dbReference type="Proteomes" id="UP000829354"/>
    </source>
</evidence>
<dbReference type="InterPro" id="IPR051341">
    <property type="entry name" value="Zyg-11_UBL_adapter"/>
</dbReference>
<evidence type="ECO:0000259" key="1">
    <source>
        <dbReference type="Pfam" id="PF25013"/>
    </source>
</evidence>
<dbReference type="Gene3D" id="3.80.10.10">
    <property type="entry name" value="Ribonuclease Inhibitor"/>
    <property type="match status" value="1"/>
</dbReference>
<evidence type="ECO:0000313" key="2">
    <source>
        <dbReference type="EMBL" id="UMM16053.1"/>
    </source>
</evidence>
<reference evidence="2 3" key="1">
    <citation type="submission" date="2022-04" db="EMBL/GenBank/DDBJ databases">
        <title>Chromosome-level reference genomes for two strains of Caenorhabditis briggsae: an improved platform for comparative genomics.</title>
        <authorList>
            <person name="Stevens L."/>
            <person name="Andersen E."/>
        </authorList>
    </citation>
    <scope>NUCLEOTIDE SEQUENCE [LARGE SCALE GENOMIC DNA]</scope>
    <source>
        <strain evidence="2">VX34</strain>
        <tissue evidence="2">Whole-organism</tissue>
    </source>
</reference>
<dbReference type="InterPro" id="IPR032675">
    <property type="entry name" value="LRR_dom_sf"/>
</dbReference>
<dbReference type="EMBL" id="CP092621">
    <property type="protein sequence ID" value="UMM16053.1"/>
    <property type="molecule type" value="Genomic_DNA"/>
</dbReference>
<dbReference type="SUPFAM" id="SSF52047">
    <property type="entry name" value="RNI-like"/>
    <property type="match status" value="1"/>
</dbReference>
<dbReference type="Proteomes" id="UP000829354">
    <property type="component" value="Chromosome II"/>
</dbReference>
<protein>
    <recommendedName>
        <fullName evidence="1">Zer-1-like leucine-rich repeats region domain-containing protein</fullName>
    </recommendedName>
</protein>
<sequence>MFPTLFQLAAKSAAQGIHNDNIPIDFSLDTKSSNAVVRELLELDPKNIEKLKTHKNQLSRLRELDLRKCEIDGEGISNLKNFTLNSLDFGELHHLKAKFPVPIYYGRINIVSLLERALNAHSQEMIIHLGFSGMEEFQIGWEEKISKLLPSLQSIKIIHKVFSEPCGFSNLCISFPNLRTLDISSARCVSTLKGIQNIKSLQKLVMRNVRIEDSDGYKELSELKNLRVLVVSDEDNRNVNSRVRVIRSLLQAEVRMPSLEFLDCSMTSVEDHELKLFVEHHPSLKTVVAISTRCENSHIPTINLLNCLTTHSTMKSLEYAISNDRDRLAENCIVFIGKKLNTIHNQLKDSEISEFLNTLCYVLKESKNDMVKAFAISCFSIASFFGTERFIELFWLETPGMDRLLQFIMEKTVELSCVYSGYIHRVTSILIEAHRFMSLDLYTTLFMDRKMVKGLFDFAHYLIKLDPQSYQRILELYVRYLYQASKEMLNYLVSNCQAVEKCYEQVMMISQLPTKEAQKNLAEMVLRLIWVIDTNGFRNPSDKSRALMFCSTLSILLAKNLIVNRENVNTKIKDFNDSWGQSSLLDCPKMSANVFKTILNSEHSTDQSIHFGFLLMHTYINVECFLESKELWNWMKTISEWYRNSRKATKNTRESTAAILDEMRMVEKQWWSQFLPVSEFF</sequence>
<feature type="domain" description="Zer-1-like leucine-rich repeats region" evidence="1">
    <location>
        <begin position="174"/>
        <end position="273"/>
    </location>
</feature>
<gene>
    <name evidence="2" type="ORF">L5515_013232</name>
</gene>
<proteinExistence type="predicted"/>
<accession>A0AAE9J5T9</accession>
<dbReference type="AlphaFoldDB" id="A0AAE9J5T9"/>
<dbReference type="Pfam" id="PF25013">
    <property type="entry name" value="LRR_Zer-1"/>
    <property type="match status" value="1"/>
</dbReference>
<organism evidence="2 3">
    <name type="scientific">Caenorhabditis briggsae</name>
    <dbReference type="NCBI Taxonomy" id="6238"/>
    <lineage>
        <taxon>Eukaryota</taxon>
        <taxon>Metazoa</taxon>
        <taxon>Ecdysozoa</taxon>
        <taxon>Nematoda</taxon>
        <taxon>Chromadorea</taxon>
        <taxon>Rhabditida</taxon>
        <taxon>Rhabditina</taxon>
        <taxon>Rhabditomorpha</taxon>
        <taxon>Rhabditoidea</taxon>
        <taxon>Rhabditidae</taxon>
        <taxon>Peloderinae</taxon>
        <taxon>Caenorhabditis</taxon>
    </lineage>
</organism>